<accession>A0A0D7ABM8</accession>
<dbReference type="PANTHER" id="PTHR40265:SF1">
    <property type="entry name" value="GLYOXALASE-LIKE DOMAIN-CONTAINING PROTEIN"/>
    <property type="match status" value="1"/>
</dbReference>
<name>A0A0D7ABM8_9AGAR</name>
<protein>
    <recommendedName>
        <fullName evidence="1">Glyoxalase-like domain-containing protein</fullName>
    </recommendedName>
</protein>
<gene>
    <name evidence="2" type="ORF">FISHEDRAFT_73821</name>
</gene>
<dbReference type="OrthoDB" id="408973at2759"/>
<dbReference type="PANTHER" id="PTHR40265">
    <property type="entry name" value="BLL2707 PROTEIN"/>
    <property type="match status" value="1"/>
</dbReference>
<sequence length="268" mass="28832">MVPTNILDHMVYMGLPGKLNQTIKKFQELGFRVIPGGTHADGLTENALVVLRDGVYIELICFTRPAEDYPPGSPDRARREGHRWASKSPGWIDFAFLGNGVMSPPENRISSTINERAARDGSGVSYLDEVPGGRTRADGKVLKWLITAPSSMPTPLPFFCGDVTPRELRVPAGNATHPGGVTGISFARLLVAEKEYVNLTSQISSVVGADPIDGKATWSIGSSGRSSHPQMLLTIPKDKAEGTHLKAHGAGLYEVAFSTESPQKIVSI</sequence>
<dbReference type="InterPro" id="IPR025870">
    <property type="entry name" value="Glyoxalase-like_dom"/>
</dbReference>
<dbReference type="InterPro" id="IPR029068">
    <property type="entry name" value="Glyas_Bleomycin-R_OHBP_Dase"/>
</dbReference>
<proteinExistence type="predicted"/>
<evidence type="ECO:0000313" key="2">
    <source>
        <dbReference type="EMBL" id="KIY48253.1"/>
    </source>
</evidence>
<feature type="domain" description="Glyoxalase-like" evidence="1">
    <location>
        <begin position="7"/>
        <end position="195"/>
    </location>
</feature>
<evidence type="ECO:0000313" key="3">
    <source>
        <dbReference type="Proteomes" id="UP000054144"/>
    </source>
</evidence>
<keyword evidence="3" id="KW-1185">Reference proteome</keyword>
<dbReference type="AlphaFoldDB" id="A0A0D7ABM8"/>
<dbReference type="Pfam" id="PF13468">
    <property type="entry name" value="Glyoxalase_3"/>
    <property type="match status" value="1"/>
</dbReference>
<dbReference type="Gene3D" id="3.10.180.10">
    <property type="entry name" value="2,3-Dihydroxybiphenyl 1,2-Dioxygenase, domain 1"/>
    <property type="match status" value="1"/>
</dbReference>
<reference evidence="2 3" key="1">
    <citation type="journal article" date="2015" name="Fungal Genet. Biol.">
        <title>Evolution of novel wood decay mechanisms in Agaricales revealed by the genome sequences of Fistulina hepatica and Cylindrobasidium torrendii.</title>
        <authorList>
            <person name="Floudas D."/>
            <person name="Held B.W."/>
            <person name="Riley R."/>
            <person name="Nagy L.G."/>
            <person name="Koehler G."/>
            <person name="Ransdell A.S."/>
            <person name="Younus H."/>
            <person name="Chow J."/>
            <person name="Chiniquy J."/>
            <person name="Lipzen A."/>
            <person name="Tritt A."/>
            <person name="Sun H."/>
            <person name="Haridas S."/>
            <person name="LaButti K."/>
            <person name="Ohm R.A."/>
            <person name="Kues U."/>
            <person name="Blanchette R.A."/>
            <person name="Grigoriev I.V."/>
            <person name="Minto R.E."/>
            <person name="Hibbett D.S."/>
        </authorList>
    </citation>
    <scope>NUCLEOTIDE SEQUENCE [LARGE SCALE GENOMIC DNA]</scope>
    <source>
        <strain evidence="2 3">ATCC 64428</strain>
    </source>
</reference>
<evidence type="ECO:0000259" key="1">
    <source>
        <dbReference type="Pfam" id="PF13468"/>
    </source>
</evidence>
<dbReference type="EMBL" id="KN881851">
    <property type="protein sequence ID" value="KIY48253.1"/>
    <property type="molecule type" value="Genomic_DNA"/>
</dbReference>
<dbReference type="Proteomes" id="UP000054144">
    <property type="component" value="Unassembled WGS sequence"/>
</dbReference>
<organism evidence="2 3">
    <name type="scientific">Fistulina hepatica ATCC 64428</name>
    <dbReference type="NCBI Taxonomy" id="1128425"/>
    <lineage>
        <taxon>Eukaryota</taxon>
        <taxon>Fungi</taxon>
        <taxon>Dikarya</taxon>
        <taxon>Basidiomycota</taxon>
        <taxon>Agaricomycotina</taxon>
        <taxon>Agaricomycetes</taxon>
        <taxon>Agaricomycetidae</taxon>
        <taxon>Agaricales</taxon>
        <taxon>Fistulinaceae</taxon>
        <taxon>Fistulina</taxon>
    </lineage>
</organism>